<accession>A0A1H2K7M8</accession>
<evidence type="ECO:0000313" key="1">
    <source>
        <dbReference type="EMBL" id="SDU64714.1"/>
    </source>
</evidence>
<gene>
    <name evidence="1" type="ORF">SAMN04488548_1342945</name>
</gene>
<reference evidence="1 2" key="1">
    <citation type="submission" date="2016-10" db="EMBL/GenBank/DDBJ databases">
        <authorList>
            <person name="de Groot N.N."/>
        </authorList>
    </citation>
    <scope>NUCLEOTIDE SEQUENCE [LARGE SCALE GENOMIC DNA]</scope>
    <source>
        <strain evidence="1 2">DSM 44215</strain>
    </source>
</reference>
<evidence type="ECO:0008006" key="3">
    <source>
        <dbReference type="Google" id="ProtNLM"/>
    </source>
</evidence>
<dbReference type="AlphaFoldDB" id="A0A1H2K7M8"/>
<proteinExistence type="predicted"/>
<organism evidence="1 2">
    <name type="scientific">Gordonia westfalica</name>
    <dbReference type="NCBI Taxonomy" id="158898"/>
    <lineage>
        <taxon>Bacteria</taxon>
        <taxon>Bacillati</taxon>
        <taxon>Actinomycetota</taxon>
        <taxon>Actinomycetes</taxon>
        <taxon>Mycobacteriales</taxon>
        <taxon>Gordoniaceae</taxon>
        <taxon>Gordonia</taxon>
    </lineage>
</organism>
<evidence type="ECO:0000313" key="2">
    <source>
        <dbReference type="Proteomes" id="UP000183180"/>
    </source>
</evidence>
<name>A0A1H2K7M8_9ACTN</name>
<dbReference type="EMBL" id="FNLM01000034">
    <property type="protein sequence ID" value="SDU64714.1"/>
    <property type="molecule type" value="Genomic_DNA"/>
</dbReference>
<protein>
    <recommendedName>
        <fullName evidence="3">Terminase small subunit</fullName>
    </recommendedName>
</protein>
<dbReference type="Proteomes" id="UP000183180">
    <property type="component" value="Unassembled WGS sequence"/>
</dbReference>
<dbReference type="STRING" id="158898.SAMN04488548_1342945"/>
<sequence>MTLALELTGSEVVSELSRAGDPVSVRIMIREVGRIVDRLAKLDLILTGDVPTWTKVVTGRDSVIEVRVDHALQEARQQQTSLMRLLAAIARHRGDDPGEGAGGDDDGLADL</sequence>